<keyword evidence="2" id="KW-0547">Nucleotide-binding</keyword>
<dbReference type="Gene3D" id="1.10.510.10">
    <property type="entry name" value="Transferase(Phosphotransferase) domain 1"/>
    <property type="match status" value="1"/>
</dbReference>
<dbReference type="PANTHER" id="PTHR43289:SF6">
    <property type="entry name" value="SERINE_THREONINE-PROTEIN KINASE NEKL-3"/>
    <property type="match status" value="1"/>
</dbReference>
<dbReference type="PROSITE" id="PS50011">
    <property type="entry name" value="PROTEIN_KINASE_DOM"/>
    <property type="match status" value="1"/>
</dbReference>
<dbReference type="Gene3D" id="3.30.200.20">
    <property type="entry name" value="Phosphorylase Kinase, domain 1"/>
    <property type="match status" value="1"/>
</dbReference>
<dbReference type="Proteomes" id="UP000019678">
    <property type="component" value="Unassembled WGS sequence"/>
</dbReference>
<dbReference type="AlphaFoldDB" id="A0A017TC70"/>
<evidence type="ECO:0000313" key="8">
    <source>
        <dbReference type="Proteomes" id="UP000019678"/>
    </source>
</evidence>
<dbReference type="EMBL" id="ASRX01000014">
    <property type="protein sequence ID" value="EYF06883.1"/>
    <property type="molecule type" value="Genomic_DNA"/>
</dbReference>
<evidence type="ECO:0000256" key="1">
    <source>
        <dbReference type="ARBA" id="ARBA00022679"/>
    </source>
</evidence>
<keyword evidence="8" id="KW-1185">Reference proteome</keyword>
<dbReference type="PANTHER" id="PTHR43289">
    <property type="entry name" value="MITOGEN-ACTIVATED PROTEIN KINASE KINASE KINASE 20-RELATED"/>
    <property type="match status" value="1"/>
</dbReference>
<comment type="caution">
    <text evidence="7">The sequence shown here is derived from an EMBL/GenBank/DDBJ whole genome shotgun (WGS) entry which is preliminary data.</text>
</comment>
<keyword evidence="3 7" id="KW-0418">Kinase</keyword>
<keyword evidence="4" id="KW-0067">ATP-binding</keyword>
<evidence type="ECO:0000256" key="4">
    <source>
        <dbReference type="ARBA" id="ARBA00022840"/>
    </source>
</evidence>
<dbReference type="PROSITE" id="PS00108">
    <property type="entry name" value="PROTEIN_KINASE_ST"/>
    <property type="match status" value="1"/>
</dbReference>
<dbReference type="RefSeq" id="WP_197041112.1">
    <property type="nucleotide sequence ID" value="NZ_ASRX01000014.1"/>
</dbReference>
<dbReference type="Pfam" id="PF00069">
    <property type="entry name" value="Pkinase"/>
    <property type="match status" value="1"/>
</dbReference>
<dbReference type="eggNOG" id="COG0515">
    <property type="taxonomic scope" value="Bacteria"/>
</dbReference>
<dbReference type="SMART" id="SM00220">
    <property type="entry name" value="S_TKc"/>
    <property type="match status" value="1"/>
</dbReference>
<evidence type="ECO:0000256" key="2">
    <source>
        <dbReference type="ARBA" id="ARBA00022741"/>
    </source>
</evidence>
<evidence type="ECO:0000256" key="3">
    <source>
        <dbReference type="ARBA" id="ARBA00022777"/>
    </source>
</evidence>
<dbReference type="InterPro" id="IPR011009">
    <property type="entry name" value="Kinase-like_dom_sf"/>
</dbReference>
<evidence type="ECO:0000313" key="7">
    <source>
        <dbReference type="EMBL" id="EYF06883.1"/>
    </source>
</evidence>
<dbReference type="GO" id="GO:0005524">
    <property type="term" value="F:ATP binding"/>
    <property type="evidence" value="ECO:0007669"/>
    <property type="project" value="UniProtKB-KW"/>
</dbReference>
<feature type="domain" description="Protein kinase" evidence="6">
    <location>
        <begin position="18"/>
        <end position="280"/>
    </location>
</feature>
<dbReference type="InterPro" id="IPR008271">
    <property type="entry name" value="Ser/Thr_kinase_AS"/>
</dbReference>
<dbReference type="STRING" id="1192034.CAP_1580"/>
<reference evidence="7 8" key="1">
    <citation type="submission" date="2013-05" db="EMBL/GenBank/DDBJ databases">
        <title>Genome assembly of Chondromyces apiculatus DSM 436.</title>
        <authorList>
            <person name="Sharma G."/>
            <person name="Khatri I."/>
            <person name="Kaur C."/>
            <person name="Mayilraj S."/>
            <person name="Subramanian S."/>
        </authorList>
    </citation>
    <scope>NUCLEOTIDE SEQUENCE [LARGE SCALE GENOMIC DNA]</scope>
    <source>
        <strain evidence="7 8">DSM 436</strain>
    </source>
</reference>
<evidence type="ECO:0000256" key="5">
    <source>
        <dbReference type="SAM" id="MobiDB-lite"/>
    </source>
</evidence>
<feature type="region of interest" description="Disordered" evidence="5">
    <location>
        <begin position="348"/>
        <end position="403"/>
    </location>
</feature>
<dbReference type="SUPFAM" id="SSF56112">
    <property type="entry name" value="Protein kinase-like (PK-like)"/>
    <property type="match status" value="1"/>
</dbReference>
<name>A0A017TC70_9BACT</name>
<organism evidence="7 8">
    <name type="scientific">Chondromyces apiculatus DSM 436</name>
    <dbReference type="NCBI Taxonomy" id="1192034"/>
    <lineage>
        <taxon>Bacteria</taxon>
        <taxon>Pseudomonadati</taxon>
        <taxon>Myxococcota</taxon>
        <taxon>Polyangia</taxon>
        <taxon>Polyangiales</taxon>
        <taxon>Polyangiaceae</taxon>
        <taxon>Chondromyces</taxon>
    </lineage>
</organism>
<feature type="compositionally biased region" description="Low complexity" evidence="5">
    <location>
        <begin position="361"/>
        <end position="377"/>
    </location>
</feature>
<accession>A0A017TC70</accession>
<protein>
    <submittedName>
        <fullName evidence="7">Putative serine/threonine-protein kinase pknH</fullName>
    </submittedName>
</protein>
<dbReference type="InterPro" id="IPR000719">
    <property type="entry name" value="Prot_kinase_dom"/>
</dbReference>
<keyword evidence="1" id="KW-0808">Transferase</keyword>
<evidence type="ECO:0000259" key="6">
    <source>
        <dbReference type="PROSITE" id="PS50011"/>
    </source>
</evidence>
<sequence>MGAEAAVPQLEGLFNRRYRIRRCLKAGGMGAVYEVLDEVTSGRRALKIMLPSLMSSPELRTRFERETRITGSLESDHIVRVYDAGMDEATATPFLVMELLQGEDLGALVRRRGALPPSEAVLHLHQAALALDKAHAAGIIHRDLKPENLFLTERDDGSPCLKVLDFGIAKVLDDGTTLTQSMVGTPAYMAPEQIRAEKTVGPQADVYALAQVSYALLVGETYWREEAEAAGSSYLLAIAVLGGPLERPVARALRRRGRALPEAFDAWFLKATSGRVESRFQRASQAIAELGAALGIVLPGRPRDSVPSSFATAATDPNPEPVHYSEEISAARLRTLPQERHRQARQNLPTLAHSEAPNGIARPETPAPLARPATPAPVSRPSHTPTGALGRRPASSSVPPGMSQRRFRITADLTNCIVRLKVWGFWDLAEGKAYVDEFLQKATLVAQEAASRSPASTLAPGADPTLPWYVLADISEFSAQKPEVNACVEKTMEFARQHRMRRAANLVSSALSKMQIGRLSMDMKLPEYSFFQVEADAVAWLLRGH</sequence>
<dbReference type="CDD" id="cd14014">
    <property type="entry name" value="STKc_PknB_like"/>
    <property type="match status" value="1"/>
</dbReference>
<proteinExistence type="predicted"/>
<dbReference type="GO" id="GO:0004674">
    <property type="term" value="F:protein serine/threonine kinase activity"/>
    <property type="evidence" value="ECO:0007669"/>
    <property type="project" value="TreeGrafter"/>
</dbReference>
<gene>
    <name evidence="7" type="ORF">CAP_1580</name>
</gene>